<dbReference type="PANTHER" id="PTHR43016">
    <property type="entry name" value="PRESEQUENCE PROTEASE"/>
    <property type="match status" value="1"/>
</dbReference>
<evidence type="ECO:0000259" key="3">
    <source>
        <dbReference type="Pfam" id="PF05193"/>
    </source>
</evidence>
<dbReference type="SUPFAM" id="SSF63411">
    <property type="entry name" value="LuxS/MPP-like metallohydrolase"/>
    <property type="match status" value="4"/>
</dbReference>
<feature type="domain" description="Peptidase M16 N-terminal" evidence="2">
    <location>
        <begin position="70"/>
        <end position="146"/>
    </location>
</feature>
<keyword evidence="5" id="KW-1185">Reference proteome</keyword>
<dbReference type="InterPro" id="IPR007863">
    <property type="entry name" value="Peptidase_M16_C"/>
</dbReference>
<gene>
    <name evidence="4" type="ORF">BJ322DRAFT_1099509</name>
</gene>
<proteinExistence type="predicted"/>
<dbReference type="Pfam" id="PF00675">
    <property type="entry name" value="Peptidase_M16"/>
    <property type="match status" value="1"/>
</dbReference>
<dbReference type="GO" id="GO:0046872">
    <property type="term" value="F:metal ion binding"/>
    <property type="evidence" value="ECO:0007669"/>
    <property type="project" value="InterPro"/>
</dbReference>
<dbReference type="InterPro" id="IPR011765">
    <property type="entry name" value="Pept_M16_N"/>
</dbReference>
<evidence type="ECO:0000256" key="1">
    <source>
        <dbReference type="SAM" id="MobiDB-lite"/>
    </source>
</evidence>
<evidence type="ECO:0000313" key="4">
    <source>
        <dbReference type="EMBL" id="KAF9787346.1"/>
    </source>
</evidence>
<protein>
    <submittedName>
        <fullName evidence="4">Metalloenzyme, LuxS/M16 peptidase-like protein</fullName>
    </submittedName>
</protein>
<dbReference type="FunFam" id="3.30.830.10:FF:000031">
    <property type="entry name" value="Putative zinc metalloprotease"/>
    <property type="match status" value="1"/>
</dbReference>
<reference evidence="4" key="2">
    <citation type="submission" date="2020-11" db="EMBL/GenBank/DDBJ databases">
        <authorList>
            <consortium name="DOE Joint Genome Institute"/>
            <person name="Kuo A."/>
            <person name="Miyauchi S."/>
            <person name="Kiss E."/>
            <person name="Drula E."/>
            <person name="Kohler A."/>
            <person name="Sanchez-Garcia M."/>
            <person name="Andreopoulos B."/>
            <person name="Barry K.W."/>
            <person name="Bonito G."/>
            <person name="Buee M."/>
            <person name="Carver A."/>
            <person name="Chen C."/>
            <person name="Cichocki N."/>
            <person name="Clum A."/>
            <person name="Culley D."/>
            <person name="Crous P.W."/>
            <person name="Fauchery L."/>
            <person name="Girlanda M."/>
            <person name="Hayes R."/>
            <person name="Keri Z."/>
            <person name="Labutti K."/>
            <person name="Lipzen A."/>
            <person name="Lombard V."/>
            <person name="Magnuson J."/>
            <person name="Maillard F."/>
            <person name="Morin E."/>
            <person name="Murat C."/>
            <person name="Nolan M."/>
            <person name="Ohm R."/>
            <person name="Pangilinan J."/>
            <person name="Pereira M."/>
            <person name="Perotto S."/>
            <person name="Peter M."/>
            <person name="Riley R."/>
            <person name="Sitrit Y."/>
            <person name="Stielow B."/>
            <person name="Szollosi G."/>
            <person name="Zifcakova L."/>
            <person name="Stursova M."/>
            <person name="Spatafora J.W."/>
            <person name="Tedersoo L."/>
            <person name="Vaario L.-M."/>
            <person name="Yamada A."/>
            <person name="Yan M."/>
            <person name="Wang P."/>
            <person name="Xu J."/>
            <person name="Bruns T."/>
            <person name="Baldrian P."/>
            <person name="Vilgalys R."/>
            <person name="Henrissat B."/>
            <person name="Grigoriev I.V."/>
            <person name="Hibbett D."/>
            <person name="Nagy L.G."/>
            <person name="Martin F.M."/>
        </authorList>
    </citation>
    <scope>NUCLEOTIDE SEQUENCE</scope>
    <source>
        <strain evidence="4">UH-Tt-Lm1</strain>
    </source>
</reference>
<dbReference type="InterPro" id="IPR011249">
    <property type="entry name" value="Metalloenz_LuxS/M16"/>
</dbReference>
<feature type="compositionally biased region" description="Acidic residues" evidence="1">
    <location>
        <begin position="1036"/>
        <end position="1050"/>
    </location>
</feature>
<dbReference type="AlphaFoldDB" id="A0A9P6HHI6"/>
<dbReference type="Gene3D" id="3.30.830.10">
    <property type="entry name" value="Metalloenzyme, LuxS/M16 peptidase-like"/>
    <property type="match status" value="4"/>
</dbReference>
<accession>A0A9P6HHI6</accession>
<organism evidence="4 5">
    <name type="scientific">Thelephora terrestris</name>
    <dbReference type="NCBI Taxonomy" id="56493"/>
    <lineage>
        <taxon>Eukaryota</taxon>
        <taxon>Fungi</taxon>
        <taxon>Dikarya</taxon>
        <taxon>Basidiomycota</taxon>
        <taxon>Agaricomycotina</taxon>
        <taxon>Agaricomycetes</taxon>
        <taxon>Thelephorales</taxon>
        <taxon>Thelephoraceae</taxon>
        <taxon>Thelephora</taxon>
    </lineage>
</organism>
<dbReference type="PANTHER" id="PTHR43016:SF16">
    <property type="entry name" value="METALLOPROTEASE, PUTATIVE (AFU_ORTHOLOGUE AFUA_4G07610)-RELATED"/>
    <property type="match status" value="1"/>
</dbReference>
<comment type="caution">
    <text evidence="4">The sequence shown here is derived from an EMBL/GenBank/DDBJ whole genome shotgun (WGS) entry which is preliminary data.</text>
</comment>
<dbReference type="EMBL" id="WIUZ02000005">
    <property type="protein sequence ID" value="KAF9787346.1"/>
    <property type="molecule type" value="Genomic_DNA"/>
</dbReference>
<name>A0A9P6HHI6_9AGAM</name>
<dbReference type="FunFam" id="3.30.830.10:FF:000015">
    <property type="entry name" value="Putative zinc metalloprotease"/>
    <property type="match status" value="1"/>
</dbReference>
<dbReference type="Pfam" id="PF05193">
    <property type="entry name" value="Peptidase_M16_C"/>
    <property type="match status" value="1"/>
</dbReference>
<evidence type="ECO:0000313" key="5">
    <source>
        <dbReference type="Proteomes" id="UP000736335"/>
    </source>
</evidence>
<feature type="region of interest" description="Disordered" evidence="1">
    <location>
        <begin position="1028"/>
        <end position="1057"/>
    </location>
</feature>
<evidence type="ECO:0000259" key="2">
    <source>
        <dbReference type="Pfam" id="PF00675"/>
    </source>
</evidence>
<dbReference type="Proteomes" id="UP000736335">
    <property type="component" value="Unassembled WGS sequence"/>
</dbReference>
<feature type="domain" description="Peptidase M16 C-terminal" evidence="3">
    <location>
        <begin position="209"/>
        <end position="406"/>
    </location>
</feature>
<sequence>MTTTSPESLPAPNLPSKFGNFDLIRTEKLGLADIVFSKYRSRETGLTVVHLDYEAPLVNGYFVVATEIFNDSGCPHTLEHLVFMGSEKYPYKGIIDHFANRGFSNGTNAWTDTDHTAYTVSTAGEQGFLQLLPIYIDHILYPTITDAGFLTEVHHIDPKGEDSGVVYSEMQGRENTSGDIMALKVQRLLNSPDSAYRSETGGLMEALRSLTVEQIRDYHKQYYVPHNLSLVITGKMSKGTPSILSVLQEQVEPSIFAHGQNRGPKPEGFKRPFLETPSANRPPIAKPCHETVTFPEKDESLGELVISYLGPAPSEFLERKALDILSVYLTSSPVAPLNKEYVEVETPLCTYIYFYEDERATRGDLAIYVGSVPTENLASFPDKLHASLARIAEGDLDMERMAMVINRDERQLRSKIESSKGDAFSVTVITDFLYGKEDGSELRQALNEMDNYKLLRKWSSKQWTDVLKKYYVDPPSIVVCGKPSFAMAEKLEKDEKARIAAQVKQLGPKGLEDAARLLEKAKAEHDKPIPDEILKAFPVPDVKSITWIPVDSVHENGKVVTAGESKLRKHIEGDGNPLPFFIGFDHVQSDFVTVSAYVTMSAIPNHLRPHISTYVSSFFSLPVKRSNGERLSHEEVVNKLDDETVAYGAESGASNMFEELLRVSIKVEKDQYETAVLWLKDLFYGSEFDKERLQITLAKIQQSLPEMKRSGNTVLSAIASEKLYDETSTPRAGTVLKQAEFIPGLLQQLQSDPKKVVEDFEAIRQILTTPEGIRFSVTGNILDIQSPKKPWREHFGDLNQTALCPVPFSDKTLSALGKKPANKALVVSLSTIESSFVYHTSRGVQGFDHPDLPALRITLSVMNATESYLWRYIRGSGLAYGAYISNNTEAGLLTFSLYRSSSYIAAFDQAATVVRGLVDGSIALDDITLDAAKSSIVFDVAQNVSTPGSAALSSFVNQGLKGLSPNHNIKLLEKYQAVKKEDVMRCLQEYILKLFEPESSVALVVTAPGKSDEISVSLEQKGFKVEKRTIEVKPGDDEDTEAESTSDSEGSEGRRFV</sequence>
<dbReference type="OrthoDB" id="4953at2759"/>
<reference evidence="4" key="1">
    <citation type="journal article" date="2020" name="Nat. Commun.">
        <title>Large-scale genome sequencing of mycorrhizal fungi provides insights into the early evolution of symbiotic traits.</title>
        <authorList>
            <person name="Miyauchi S."/>
            <person name="Kiss E."/>
            <person name="Kuo A."/>
            <person name="Drula E."/>
            <person name="Kohler A."/>
            <person name="Sanchez-Garcia M."/>
            <person name="Morin E."/>
            <person name="Andreopoulos B."/>
            <person name="Barry K.W."/>
            <person name="Bonito G."/>
            <person name="Buee M."/>
            <person name="Carver A."/>
            <person name="Chen C."/>
            <person name="Cichocki N."/>
            <person name="Clum A."/>
            <person name="Culley D."/>
            <person name="Crous P.W."/>
            <person name="Fauchery L."/>
            <person name="Girlanda M."/>
            <person name="Hayes R.D."/>
            <person name="Keri Z."/>
            <person name="LaButti K."/>
            <person name="Lipzen A."/>
            <person name="Lombard V."/>
            <person name="Magnuson J."/>
            <person name="Maillard F."/>
            <person name="Murat C."/>
            <person name="Nolan M."/>
            <person name="Ohm R.A."/>
            <person name="Pangilinan J."/>
            <person name="Pereira M.F."/>
            <person name="Perotto S."/>
            <person name="Peter M."/>
            <person name="Pfister S."/>
            <person name="Riley R."/>
            <person name="Sitrit Y."/>
            <person name="Stielow J.B."/>
            <person name="Szollosi G."/>
            <person name="Zifcakova L."/>
            <person name="Stursova M."/>
            <person name="Spatafora J.W."/>
            <person name="Tedersoo L."/>
            <person name="Vaario L.M."/>
            <person name="Yamada A."/>
            <person name="Yan M."/>
            <person name="Wang P."/>
            <person name="Xu J."/>
            <person name="Bruns T."/>
            <person name="Baldrian P."/>
            <person name="Vilgalys R."/>
            <person name="Dunand C."/>
            <person name="Henrissat B."/>
            <person name="Grigoriev I.V."/>
            <person name="Hibbett D."/>
            <person name="Nagy L.G."/>
            <person name="Martin F.M."/>
        </authorList>
    </citation>
    <scope>NUCLEOTIDE SEQUENCE</scope>
    <source>
        <strain evidence="4">UH-Tt-Lm1</strain>
    </source>
</reference>